<sequence>MKAIGGLFLFVSLLISSGKLLAETGPTGKPTTAPAFLGLTLLGNPSLSFSTVSHYQNGVSVDHATVNLSVALGVAWSLQIRALDDLRYQSNSIPVSSIGVQSINLATRPEIFLSTTNQTLSTGLAAALFSRDVTIRYRAVGGTPFLKPGGTYTTTLVISYTAL</sequence>
<dbReference type="Proteomes" id="UP000441754">
    <property type="component" value="Unassembled WGS sequence"/>
</dbReference>
<keyword evidence="2" id="KW-1185">Reference proteome</keyword>
<dbReference type="EMBL" id="WJXZ01000009">
    <property type="protein sequence ID" value="MRS62660.1"/>
    <property type="molecule type" value="Genomic_DNA"/>
</dbReference>
<dbReference type="RefSeq" id="WP_154176037.1">
    <property type="nucleotide sequence ID" value="NZ_WJXZ01000009.1"/>
</dbReference>
<comment type="caution">
    <text evidence="1">The sequence shown here is derived from an EMBL/GenBank/DDBJ whole genome shotgun (WGS) entry which is preliminary data.</text>
</comment>
<proteinExistence type="predicted"/>
<evidence type="ECO:0008006" key="3">
    <source>
        <dbReference type="Google" id="ProtNLM"/>
    </source>
</evidence>
<dbReference type="AlphaFoldDB" id="A0A7K0ELC9"/>
<dbReference type="OrthoDB" id="963064at2"/>
<reference evidence="1 2" key="1">
    <citation type="journal article" date="2018" name="Antonie Van Leeuwenhoek">
        <title>Larkinella terrae sp. nov., isolated from soil on Jeju Island, South Korea.</title>
        <authorList>
            <person name="Ten L.N."/>
            <person name="Jeon J."/>
            <person name="Park S.J."/>
            <person name="Park S."/>
            <person name="Lee S.Y."/>
            <person name="Kim M.K."/>
            <person name="Jung H.Y."/>
        </authorList>
    </citation>
    <scope>NUCLEOTIDE SEQUENCE [LARGE SCALE GENOMIC DNA]</scope>
    <source>
        <strain evidence="1 2">KCTC 52001</strain>
    </source>
</reference>
<name>A0A7K0ELC9_9BACT</name>
<gene>
    <name evidence="1" type="ORF">GJJ30_15255</name>
</gene>
<protein>
    <recommendedName>
        <fullName evidence="3">DUF4402 domain-containing protein</fullName>
    </recommendedName>
</protein>
<evidence type="ECO:0000313" key="1">
    <source>
        <dbReference type="EMBL" id="MRS62660.1"/>
    </source>
</evidence>
<evidence type="ECO:0000313" key="2">
    <source>
        <dbReference type="Proteomes" id="UP000441754"/>
    </source>
</evidence>
<organism evidence="1 2">
    <name type="scientific">Larkinella terrae</name>
    <dbReference type="NCBI Taxonomy" id="2025311"/>
    <lineage>
        <taxon>Bacteria</taxon>
        <taxon>Pseudomonadati</taxon>
        <taxon>Bacteroidota</taxon>
        <taxon>Cytophagia</taxon>
        <taxon>Cytophagales</taxon>
        <taxon>Spirosomataceae</taxon>
        <taxon>Larkinella</taxon>
    </lineage>
</organism>
<accession>A0A7K0ELC9</accession>